<evidence type="ECO:0000313" key="7">
    <source>
        <dbReference type="EMBL" id="TWU43927.1"/>
    </source>
</evidence>
<feature type="transmembrane region" description="Helical" evidence="6">
    <location>
        <begin position="352"/>
        <end position="374"/>
    </location>
</feature>
<feature type="transmembrane region" description="Helical" evidence="6">
    <location>
        <begin position="105"/>
        <end position="131"/>
    </location>
</feature>
<evidence type="ECO:0000256" key="2">
    <source>
        <dbReference type="ARBA" id="ARBA00022475"/>
    </source>
</evidence>
<evidence type="ECO:0000313" key="8">
    <source>
        <dbReference type="Proteomes" id="UP000315471"/>
    </source>
</evidence>
<dbReference type="EMBL" id="SJPY01000002">
    <property type="protein sequence ID" value="TWU43927.1"/>
    <property type="molecule type" value="Genomic_DNA"/>
</dbReference>
<keyword evidence="2" id="KW-1003">Cell membrane</keyword>
<evidence type="ECO:0000256" key="4">
    <source>
        <dbReference type="ARBA" id="ARBA00022989"/>
    </source>
</evidence>
<evidence type="ECO:0000256" key="1">
    <source>
        <dbReference type="ARBA" id="ARBA00004651"/>
    </source>
</evidence>
<dbReference type="OrthoDB" id="5240734at2"/>
<evidence type="ECO:0000256" key="6">
    <source>
        <dbReference type="SAM" id="Phobius"/>
    </source>
</evidence>
<feature type="transmembrane region" description="Helical" evidence="6">
    <location>
        <begin position="411"/>
        <end position="434"/>
    </location>
</feature>
<dbReference type="RefSeq" id="WP_146598978.1">
    <property type="nucleotide sequence ID" value="NZ_SJPY01000002.1"/>
</dbReference>
<keyword evidence="4 6" id="KW-1133">Transmembrane helix</keyword>
<sequence length="456" mass="50013">MSKHRGTAPSLASLLIRSVAFSVEKVRHARTHLTASATLGIGYVAQLAFQMGYFVLLTRMLGVERFGQFAAALAAIAMLAPLSGIGYAEVALLRVSSDRKTTGIWVANTMATTFAMGGVFAVLLALASAAIGTDRWLPWHLIFGLAISELVLVRCCLAIGRIHQARRDITRTAAINTLVAATKALVAFILFMAGYRSILLLVLFLNLGLSITLFLFLSSFARLVRISRVSWFELRENFRLSISFGLSVMCKVVYTDLDKLFLTRWSNAAIVGTYSAGYKILALSFMPMRAILEATFPRTVELADKDRSACVRFSGAVLLVNVVLGGLIALTLYVLAPYAIYLFGAEFEGSIAILRIGFLLPVIQAIHYTCGNFLTATGYQWIRTFLQIVVLVTYVIAGIVFIPLYSWYGAIWTSLACEALLAILFAIVCVYLSFSPDFLIRKEATKVNPEPETFSP</sequence>
<feature type="transmembrane region" description="Helical" evidence="6">
    <location>
        <begin position="313"/>
        <end position="340"/>
    </location>
</feature>
<reference evidence="7 8" key="1">
    <citation type="submission" date="2019-02" db="EMBL/GenBank/DDBJ databases">
        <title>Deep-cultivation of Planctomycetes and their phenomic and genomic characterization uncovers novel biology.</title>
        <authorList>
            <person name="Wiegand S."/>
            <person name="Jogler M."/>
            <person name="Boedeker C."/>
            <person name="Pinto D."/>
            <person name="Vollmers J."/>
            <person name="Rivas-Marin E."/>
            <person name="Kohn T."/>
            <person name="Peeters S.H."/>
            <person name="Heuer A."/>
            <person name="Rast P."/>
            <person name="Oberbeckmann S."/>
            <person name="Bunk B."/>
            <person name="Jeske O."/>
            <person name="Meyerdierks A."/>
            <person name="Storesund J.E."/>
            <person name="Kallscheuer N."/>
            <person name="Luecker S."/>
            <person name="Lage O.M."/>
            <person name="Pohl T."/>
            <person name="Merkel B.J."/>
            <person name="Hornburger P."/>
            <person name="Mueller R.-W."/>
            <person name="Bruemmer F."/>
            <person name="Labrenz M."/>
            <person name="Spormann A.M."/>
            <person name="Op Den Camp H."/>
            <person name="Overmann J."/>
            <person name="Amann R."/>
            <person name="Jetten M.S.M."/>
            <person name="Mascher T."/>
            <person name="Medema M.H."/>
            <person name="Devos D.P."/>
            <person name="Kaster A.-K."/>
            <person name="Ovreas L."/>
            <person name="Rohde M."/>
            <person name="Galperin M.Y."/>
            <person name="Jogler C."/>
        </authorList>
    </citation>
    <scope>NUCLEOTIDE SEQUENCE [LARGE SCALE GENOMIC DNA]</scope>
    <source>
        <strain evidence="7 8">Q31b</strain>
    </source>
</reference>
<dbReference type="GO" id="GO:0005886">
    <property type="term" value="C:plasma membrane"/>
    <property type="evidence" value="ECO:0007669"/>
    <property type="project" value="UniProtKB-SubCell"/>
</dbReference>
<accession>A0A5C6E7J6</accession>
<evidence type="ECO:0000256" key="3">
    <source>
        <dbReference type="ARBA" id="ARBA00022692"/>
    </source>
</evidence>
<protein>
    <submittedName>
        <fullName evidence="7">Polysaccharide biosynthesis protein</fullName>
    </submittedName>
</protein>
<keyword evidence="5 6" id="KW-0472">Membrane</keyword>
<keyword evidence="3 6" id="KW-0812">Transmembrane</keyword>
<dbReference type="InterPro" id="IPR050833">
    <property type="entry name" value="Poly_Biosynth_Transport"/>
</dbReference>
<dbReference type="AlphaFoldDB" id="A0A5C6E7J6"/>
<feature type="transmembrane region" description="Helical" evidence="6">
    <location>
        <begin position="172"/>
        <end position="192"/>
    </location>
</feature>
<feature type="transmembrane region" description="Helical" evidence="6">
    <location>
        <begin position="198"/>
        <end position="217"/>
    </location>
</feature>
<comment type="caution">
    <text evidence="7">The sequence shown here is derived from an EMBL/GenBank/DDBJ whole genome shotgun (WGS) entry which is preliminary data.</text>
</comment>
<dbReference type="Pfam" id="PF01943">
    <property type="entry name" value="Polysacc_synt"/>
    <property type="match status" value="1"/>
</dbReference>
<feature type="transmembrane region" description="Helical" evidence="6">
    <location>
        <begin position="137"/>
        <end position="160"/>
    </location>
</feature>
<dbReference type="PANTHER" id="PTHR30250:SF11">
    <property type="entry name" value="O-ANTIGEN TRANSPORTER-RELATED"/>
    <property type="match status" value="1"/>
</dbReference>
<keyword evidence="8" id="KW-1185">Reference proteome</keyword>
<organism evidence="7 8">
    <name type="scientific">Novipirellula aureliae</name>
    <dbReference type="NCBI Taxonomy" id="2527966"/>
    <lineage>
        <taxon>Bacteria</taxon>
        <taxon>Pseudomonadati</taxon>
        <taxon>Planctomycetota</taxon>
        <taxon>Planctomycetia</taxon>
        <taxon>Pirellulales</taxon>
        <taxon>Pirellulaceae</taxon>
        <taxon>Novipirellula</taxon>
    </lineage>
</organism>
<proteinExistence type="predicted"/>
<feature type="transmembrane region" description="Helical" evidence="6">
    <location>
        <begin position="35"/>
        <end position="57"/>
    </location>
</feature>
<evidence type="ECO:0000256" key="5">
    <source>
        <dbReference type="ARBA" id="ARBA00023136"/>
    </source>
</evidence>
<comment type="subcellular location">
    <subcellularLocation>
        <location evidence="1">Cell membrane</location>
        <topology evidence="1">Multi-pass membrane protein</topology>
    </subcellularLocation>
</comment>
<dbReference type="Proteomes" id="UP000315471">
    <property type="component" value="Unassembled WGS sequence"/>
</dbReference>
<name>A0A5C6E7J6_9BACT</name>
<gene>
    <name evidence="7" type="ORF">Q31b_14590</name>
</gene>
<dbReference type="InterPro" id="IPR002797">
    <property type="entry name" value="Polysacc_synth"/>
</dbReference>
<feature type="transmembrane region" description="Helical" evidence="6">
    <location>
        <begin position="386"/>
        <end position="405"/>
    </location>
</feature>
<dbReference type="PANTHER" id="PTHR30250">
    <property type="entry name" value="PST FAMILY PREDICTED COLANIC ACID TRANSPORTER"/>
    <property type="match status" value="1"/>
</dbReference>
<feature type="transmembrane region" description="Helical" evidence="6">
    <location>
        <begin position="69"/>
        <end position="93"/>
    </location>
</feature>